<dbReference type="EMBL" id="QTSX02002275">
    <property type="protein sequence ID" value="KAJ9076500.1"/>
    <property type="molecule type" value="Genomic_DNA"/>
</dbReference>
<name>A0ACC2TPS3_9FUNG</name>
<gene>
    <name evidence="1" type="ORF">DSO57_1025662</name>
</gene>
<accession>A0ACC2TPS3</accession>
<protein>
    <submittedName>
        <fullName evidence="1">Uncharacterized protein</fullName>
    </submittedName>
</protein>
<evidence type="ECO:0000313" key="2">
    <source>
        <dbReference type="Proteomes" id="UP001165960"/>
    </source>
</evidence>
<comment type="caution">
    <text evidence="1">The sequence shown here is derived from an EMBL/GenBank/DDBJ whole genome shotgun (WGS) entry which is preliminary data.</text>
</comment>
<proteinExistence type="predicted"/>
<evidence type="ECO:0000313" key="1">
    <source>
        <dbReference type="EMBL" id="KAJ9076500.1"/>
    </source>
</evidence>
<reference evidence="1" key="1">
    <citation type="submission" date="2022-04" db="EMBL/GenBank/DDBJ databases">
        <title>Genome of the entomopathogenic fungus Entomophthora muscae.</title>
        <authorList>
            <person name="Elya C."/>
            <person name="Lovett B.R."/>
            <person name="Lee E."/>
            <person name="Macias A.M."/>
            <person name="Hajek A.E."/>
            <person name="De Bivort B.L."/>
            <person name="Kasson M.T."/>
            <person name="De Fine Licht H.H."/>
            <person name="Stajich J.E."/>
        </authorList>
    </citation>
    <scope>NUCLEOTIDE SEQUENCE</scope>
    <source>
        <strain evidence="1">Berkeley</strain>
    </source>
</reference>
<dbReference type="Proteomes" id="UP001165960">
    <property type="component" value="Unassembled WGS sequence"/>
</dbReference>
<organism evidence="1 2">
    <name type="scientific">Entomophthora muscae</name>
    <dbReference type="NCBI Taxonomy" id="34485"/>
    <lineage>
        <taxon>Eukaryota</taxon>
        <taxon>Fungi</taxon>
        <taxon>Fungi incertae sedis</taxon>
        <taxon>Zoopagomycota</taxon>
        <taxon>Entomophthoromycotina</taxon>
        <taxon>Entomophthoromycetes</taxon>
        <taxon>Entomophthorales</taxon>
        <taxon>Entomophthoraceae</taxon>
        <taxon>Entomophthora</taxon>
    </lineage>
</organism>
<sequence>MNRTQDLISECGSQYTQSEFDPNDNRWDDWEAGEDEIPSDMQCLFCPSVFQSAGEVFHHGRQNHGFDFASARLAHKLDFYQCVKLINYLRRRQTEAPCQETESFSIQGTEPFFEDDSYLQPVLEDDALLFAFEDVFNFANSEFSIRSACSDRMSILRWQHRKKLAAAEARALAAEKQLEEYRTLVRQNFYDPLLPGEGASSAVDNEEPEVEKADYYFQSYAQIDIHEQMLKDTVRTESYRDFIEGNPDFFKGKIVLDVGCGTGILSMFAARAGAQRVFAVDNSDIIHKAERNVKDNVMDDKITFIKGKVEEIKLPVEKVDIIVSEWMGYFLLFEAMLDSVLLAKDRFLAPNGILCPNYCQILLAGFSDQELVNDKLTYWDDVYGFQMDGMKEMVYRDALVDTLSSDAVITTATSIKDLPLMEINSAALDFQSPFEIKATKTGLLHGLVGYFDTLFTTGEETCLNWKEASECGIAPTKSDVNEIDNEIIKQRLLSNASGKPVAFTTGPSGVLPTHWKQTLFLFREPLEVETDMVIKGQLKCQKHTLNPRELVIEIKGQLLDRDCSVLKKIDQTFILA</sequence>
<keyword evidence="2" id="KW-1185">Reference proteome</keyword>